<evidence type="ECO:0000256" key="6">
    <source>
        <dbReference type="ARBA" id="ARBA00023242"/>
    </source>
</evidence>
<feature type="compositionally biased region" description="Low complexity" evidence="8">
    <location>
        <begin position="13"/>
        <end position="30"/>
    </location>
</feature>
<evidence type="ECO:0000259" key="9">
    <source>
        <dbReference type="PROSITE" id="PS51504"/>
    </source>
</evidence>
<comment type="similarity">
    <text evidence="7">Belongs to the histone H1/H5 family.</text>
</comment>
<dbReference type="CDD" id="cd00073">
    <property type="entry name" value="H15"/>
    <property type="match status" value="1"/>
</dbReference>
<dbReference type="GO" id="GO:0030527">
    <property type="term" value="F:structural constituent of chromatin"/>
    <property type="evidence" value="ECO:0007669"/>
    <property type="project" value="InterPro"/>
</dbReference>
<name>A0A8D0HT34_SPHPU</name>
<reference evidence="10" key="1">
    <citation type="submission" date="2025-08" db="UniProtKB">
        <authorList>
            <consortium name="Ensembl"/>
        </authorList>
    </citation>
    <scope>IDENTIFICATION</scope>
</reference>
<dbReference type="GeneTree" id="ENSGT00940000163082"/>
<evidence type="ECO:0000256" key="4">
    <source>
        <dbReference type="ARBA" id="ARBA00022454"/>
    </source>
</evidence>
<keyword evidence="11" id="KW-1185">Reference proteome</keyword>
<dbReference type="PANTHER" id="PTHR11467:SF20">
    <property type="entry name" value="H15 DOMAIN-CONTAINING PROTEIN-RELATED"/>
    <property type="match status" value="1"/>
</dbReference>
<dbReference type="Pfam" id="PF00538">
    <property type="entry name" value="Linker_histone"/>
    <property type="match status" value="1"/>
</dbReference>
<comment type="subcellular location">
    <subcellularLocation>
        <location evidence="3">Chromosome</location>
    </subcellularLocation>
    <subcellularLocation>
        <location evidence="2 7">Nucleus</location>
    </subcellularLocation>
</comment>
<dbReference type="GO" id="GO:0031492">
    <property type="term" value="F:nucleosomal DNA binding"/>
    <property type="evidence" value="ECO:0007669"/>
    <property type="project" value="TreeGrafter"/>
</dbReference>
<dbReference type="SUPFAM" id="SSF46785">
    <property type="entry name" value="Winged helix' DNA-binding domain"/>
    <property type="match status" value="1"/>
</dbReference>
<dbReference type="InterPro" id="IPR005819">
    <property type="entry name" value="H1/H5"/>
</dbReference>
<sequence>MAETAPAAPPMAPAATKAPANKAKKAAGAAKARKAPGPSVAELLTQAVSASKERSGVSLAALKKTLEATGYDVEKNNSRIKVGLKSLVSKGTLVQIKGTGASGSFKLNKKQADCCTEAEKLPLLFCAASAWDSFGCGAFPFRKTYIYTD</sequence>
<keyword evidence="4 7" id="KW-0158">Chromosome</keyword>
<dbReference type="GO" id="GO:0030261">
    <property type="term" value="P:chromosome condensation"/>
    <property type="evidence" value="ECO:0007669"/>
    <property type="project" value="TreeGrafter"/>
</dbReference>
<dbReference type="GO" id="GO:0003690">
    <property type="term" value="F:double-stranded DNA binding"/>
    <property type="evidence" value="ECO:0007669"/>
    <property type="project" value="TreeGrafter"/>
</dbReference>
<dbReference type="GO" id="GO:0005634">
    <property type="term" value="C:nucleus"/>
    <property type="evidence" value="ECO:0007669"/>
    <property type="project" value="UniProtKB-SubCell"/>
</dbReference>
<evidence type="ECO:0000256" key="1">
    <source>
        <dbReference type="ARBA" id="ARBA00002809"/>
    </source>
</evidence>
<reference evidence="10" key="2">
    <citation type="submission" date="2025-09" db="UniProtKB">
        <authorList>
            <consortium name="Ensembl"/>
        </authorList>
    </citation>
    <scope>IDENTIFICATION</scope>
</reference>
<dbReference type="GO" id="GO:0045910">
    <property type="term" value="P:negative regulation of DNA recombination"/>
    <property type="evidence" value="ECO:0007669"/>
    <property type="project" value="TreeGrafter"/>
</dbReference>
<evidence type="ECO:0000256" key="2">
    <source>
        <dbReference type="ARBA" id="ARBA00004123"/>
    </source>
</evidence>
<dbReference type="SMART" id="SM00526">
    <property type="entry name" value="H15"/>
    <property type="match status" value="1"/>
</dbReference>
<dbReference type="InterPro" id="IPR036388">
    <property type="entry name" value="WH-like_DNA-bd_sf"/>
</dbReference>
<dbReference type="InterPro" id="IPR036390">
    <property type="entry name" value="WH_DNA-bd_sf"/>
</dbReference>
<dbReference type="GO" id="GO:0006334">
    <property type="term" value="P:nucleosome assembly"/>
    <property type="evidence" value="ECO:0007669"/>
    <property type="project" value="InterPro"/>
</dbReference>
<proteinExistence type="inferred from homology"/>
<feature type="region of interest" description="Disordered" evidence="8">
    <location>
        <begin position="1"/>
        <end position="38"/>
    </location>
</feature>
<dbReference type="Proteomes" id="UP000694392">
    <property type="component" value="Unplaced"/>
</dbReference>
<organism evidence="10 11">
    <name type="scientific">Sphenodon punctatus</name>
    <name type="common">Tuatara</name>
    <name type="synonym">Hatteria punctata</name>
    <dbReference type="NCBI Taxonomy" id="8508"/>
    <lineage>
        <taxon>Eukaryota</taxon>
        <taxon>Metazoa</taxon>
        <taxon>Chordata</taxon>
        <taxon>Craniata</taxon>
        <taxon>Vertebrata</taxon>
        <taxon>Euteleostomi</taxon>
        <taxon>Lepidosauria</taxon>
        <taxon>Sphenodontia</taxon>
        <taxon>Sphenodontidae</taxon>
        <taxon>Sphenodon</taxon>
    </lineage>
</organism>
<dbReference type="Ensembl" id="ENSSPUT00000026079.1">
    <property type="protein sequence ID" value="ENSSPUP00000024440.1"/>
    <property type="gene ID" value="ENSSPUG00000018723.1"/>
</dbReference>
<feature type="domain" description="H15" evidence="9">
    <location>
        <begin position="36"/>
        <end position="109"/>
    </location>
</feature>
<evidence type="ECO:0000313" key="11">
    <source>
        <dbReference type="Proteomes" id="UP000694392"/>
    </source>
</evidence>
<dbReference type="Gene3D" id="1.10.10.10">
    <property type="entry name" value="Winged helix-like DNA-binding domain superfamily/Winged helix DNA-binding domain"/>
    <property type="match status" value="1"/>
</dbReference>
<evidence type="ECO:0000256" key="7">
    <source>
        <dbReference type="RuleBase" id="RU003894"/>
    </source>
</evidence>
<dbReference type="AlphaFoldDB" id="A0A8D0HT34"/>
<dbReference type="PANTHER" id="PTHR11467">
    <property type="entry name" value="HISTONE H1"/>
    <property type="match status" value="1"/>
</dbReference>
<dbReference type="GO" id="GO:0000786">
    <property type="term" value="C:nucleosome"/>
    <property type="evidence" value="ECO:0007669"/>
    <property type="project" value="InterPro"/>
</dbReference>
<keyword evidence="5 7" id="KW-0238">DNA-binding</keyword>
<dbReference type="FunFam" id="1.10.10.10:FF:000075">
    <property type="entry name" value="Histone H1 like"/>
    <property type="match status" value="1"/>
</dbReference>
<dbReference type="InterPro" id="IPR005818">
    <property type="entry name" value="Histone_H1/H5_H15"/>
</dbReference>
<comment type="function">
    <text evidence="1">Histones H1 are necessary for the condensation of nucleosome chains into higher-order structures.</text>
</comment>
<evidence type="ECO:0000256" key="8">
    <source>
        <dbReference type="SAM" id="MobiDB-lite"/>
    </source>
</evidence>
<evidence type="ECO:0000256" key="3">
    <source>
        <dbReference type="ARBA" id="ARBA00004286"/>
    </source>
</evidence>
<evidence type="ECO:0000313" key="10">
    <source>
        <dbReference type="Ensembl" id="ENSSPUP00000024440.1"/>
    </source>
</evidence>
<protein>
    <recommendedName>
        <fullName evidence="9">H15 domain-containing protein</fullName>
    </recommendedName>
</protein>
<dbReference type="PRINTS" id="PR00624">
    <property type="entry name" value="HISTONEH5"/>
</dbReference>
<evidence type="ECO:0000256" key="5">
    <source>
        <dbReference type="ARBA" id="ARBA00023125"/>
    </source>
</evidence>
<accession>A0A8D0HT34</accession>
<dbReference type="OMA" id="ESTKCHE"/>
<dbReference type="PROSITE" id="PS51504">
    <property type="entry name" value="H15"/>
    <property type="match status" value="1"/>
</dbReference>
<keyword evidence="6 7" id="KW-0539">Nucleus</keyword>